<gene>
    <name evidence="3" type="ORF">Goarm_022220</name>
</gene>
<evidence type="ECO:0000313" key="4">
    <source>
        <dbReference type="Proteomes" id="UP000593575"/>
    </source>
</evidence>
<comment type="caution">
    <text evidence="3">The sequence shown here is derived from an EMBL/GenBank/DDBJ whole genome shotgun (WGS) entry which is preliminary data.</text>
</comment>
<dbReference type="Pfam" id="PF24924">
    <property type="entry name" value="DUF7745"/>
    <property type="match status" value="1"/>
</dbReference>
<proteinExistence type="predicted"/>
<dbReference type="InterPro" id="IPR056647">
    <property type="entry name" value="DUF7745"/>
</dbReference>
<evidence type="ECO:0000259" key="2">
    <source>
        <dbReference type="Pfam" id="PF24924"/>
    </source>
</evidence>
<sequence>MEKGFLDKVEDNAAVRIWSEKLQQEKDDSLTEGVSTFVKKLMNITGMSEQWVTTRIQQKGDNKCIPWKNLRDLVLAHLDIKKRVDVFGLGIYGLVVFLKALGHIDEAVSDLFDRLDRRVTPVLAILVEKFRSLNECWRMGEGRFIECAQLLLVWFHSHFWKVDKVSYRVFFGNYFPVKELAATPRRNDNTEERWITILQNLKDEDVEWKAPWMVPDEILYRCEDFDWIPLLSIWRAVGYTLLLSKRINDNIPRPSQEGVRSMEEYLQVVPFEIEIIKQDFEKRNLELGKKIEQLEEEKMHLRLDINVQKLETEKLKKRKNKVEEDLDSLKTDYKKLRLSMRTAGLGKTSEQWRQEI</sequence>
<dbReference type="AlphaFoldDB" id="A0A7J9KH73"/>
<feature type="domain" description="DUF7745" evidence="2">
    <location>
        <begin position="38"/>
        <end position="246"/>
    </location>
</feature>
<reference evidence="3 4" key="1">
    <citation type="journal article" date="2019" name="Genome Biol. Evol.">
        <title>Insights into the evolution of the New World diploid cottons (Gossypium, subgenus Houzingenia) based on genome sequencing.</title>
        <authorList>
            <person name="Grover C.E."/>
            <person name="Arick M.A. 2nd"/>
            <person name="Thrash A."/>
            <person name="Conover J.L."/>
            <person name="Sanders W.S."/>
            <person name="Peterson D.G."/>
            <person name="Frelichowski J.E."/>
            <person name="Scheffler J.A."/>
            <person name="Scheffler B.E."/>
            <person name="Wendel J.F."/>
        </authorList>
    </citation>
    <scope>NUCLEOTIDE SEQUENCE [LARGE SCALE GENOMIC DNA]</scope>
    <source>
        <strain evidence="3">6</strain>
        <tissue evidence="3">Leaf</tissue>
    </source>
</reference>
<dbReference type="EMBL" id="JABFAE010418879">
    <property type="protein sequence ID" value="MBA0845837.1"/>
    <property type="molecule type" value="Genomic_DNA"/>
</dbReference>
<dbReference type="Proteomes" id="UP000593575">
    <property type="component" value="Unassembled WGS sequence"/>
</dbReference>
<keyword evidence="4" id="KW-1185">Reference proteome</keyword>
<keyword evidence="1" id="KW-0175">Coiled coil</keyword>
<feature type="coiled-coil region" evidence="1">
    <location>
        <begin position="277"/>
        <end position="339"/>
    </location>
</feature>
<dbReference type="PANTHER" id="PTHR48200:SF1">
    <property type="entry name" value="AMINOTRANSFERASE-LIKE PLANT MOBILE DOMAIN-CONTAINING PROTEIN"/>
    <property type="match status" value="1"/>
</dbReference>
<dbReference type="PANTHER" id="PTHR48200">
    <property type="entry name" value="PROTEIN, PUTATIVE-RELATED"/>
    <property type="match status" value="1"/>
</dbReference>
<accession>A0A7J9KH73</accession>
<protein>
    <recommendedName>
        <fullName evidence="2">DUF7745 domain-containing protein</fullName>
    </recommendedName>
</protein>
<name>A0A7J9KH73_9ROSI</name>
<evidence type="ECO:0000256" key="1">
    <source>
        <dbReference type="SAM" id="Coils"/>
    </source>
</evidence>
<organism evidence="3 4">
    <name type="scientific">Gossypium armourianum</name>
    <dbReference type="NCBI Taxonomy" id="34283"/>
    <lineage>
        <taxon>Eukaryota</taxon>
        <taxon>Viridiplantae</taxon>
        <taxon>Streptophyta</taxon>
        <taxon>Embryophyta</taxon>
        <taxon>Tracheophyta</taxon>
        <taxon>Spermatophyta</taxon>
        <taxon>Magnoliopsida</taxon>
        <taxon>eudicotyledons</taxon>
        <taxon>Gunneridae</taxon>
        <taxon>Pentapetalae</taxon>
        <taxon>rosids</taxon>
        <taxon>malvids</taxon>
        <taxon>Malvales</taxon>
        <taxon>Malvaceae</taxon>
        <taxon>Malvoideae</taxon>
        <taxon>Gossypium</taxon>
    </lineage>
</organism>
<evidence type="ECO:0000313" key="3">
    <source>
        <dbReference type="EMBL" id="MBA0845837.1"/>
    </source>
</evidence>